<gene>
    <name evidence="2" type="ORF">UFOPK3662_00934</name>
</gene>
<sequence>MTAELISSPATRRRTSWAGRASQHRRQQVGSRDARTDAQVEALWLSLVEVLRAMDDPSSAVLCTAGGTPVAAYGLPKPEVPRVSRQAGSAFATRTRPDGSVGEVETVELTAGRRHTVIASVPGADADHLLSVTAEGVSPPLLEAWTRRAAEDLRQALSVAAAVE</sequence>
<evidence type="ECO:0000313" key="2">
    <source>
        <dbReference type="EMBL" id="CAB4926085.1"/>
    </source>
</evidence>
<accession>A0A6J7I5F7</accession>
<reference evidence="2" key="1">
    <citation type="submission" date="2020-05" db="EMBL/GenBank/DDBJ databases">
        <authorList>
            <person name="Chiriac C."/>
            <person name="Salcher M."/>
            <person name="Ghai R."/>
            <person name="Kavagutti S V."/>
        </authorList>
    </citation>
    <scope>NUCLEOTIDE SEQUENCE</scope>
</reference>
<feature type="region of interest" description="Disordered" evidence="1">
    <location>
        <begin position="1"/>
        <end position="33"/>
    </location>
</feature>
<dbReference type="AlphaFoldDB" id="A0A6J7I5F7"/>
<name>A0A6J7I5F7_9ZZZZ</name>
<evidence type="ECO:0000256" key="1">
    <source>
        <dbReference type="SAM" id="MobiDB-lite"/>
    </source>
</evidence>
<dbReference type="EMBL" id="CAFBMW010000005">
    <property type="protein sequence ID" value="CAB4926085.1"/>
    <property type="molecule type" value="Genomic_DNA"/>
</dbReference>
<organism evidence="2">
    <name type="scientific">freshwater metagenome</name>
    <dbReference type="NCBI Taxonomy" id="449393"/>
    <lineage>
        <taxon>unclassified sequences</taxon>
        <taxon>metagenomes</taxon>
        <taxon>ecological metagenomes</taxon>
    </lineage>
</organism>
<protein>
    <submittedName>
        <fullName evidence="2">Unannotated protein</fullName>
    </submittedName>
</protein>
<proteinExistence type="predicted"/>